<dbReference type="RefSeq" id="WP_084235964.1">
    <property type="nucleotide sequence ID" value="NZ_AOGK01000001.1"/>
</dbReference>
<comment type="subcellular location">
    <subcellularLocation>
        <location evidence="1">Cell inner membrane</location>
        <topology evidence="1">Single-pass membrane protein</topology>
    </subcellularLocation>
</comment>
<dbReference type="InterPro" id="IPR045584">
    <property type="entry name" value="Pilin-like"/>
</dbReference>
<dbReference type="InterPro" id="IPR022346">
    <property type="entry name" value="T2SS_GspH"/>
</dbReference>
<keyword evidence="3" id="KW-1003">Cell membrane</keyword>
<dbReference type="GO" id="GO:0015628">
    <property type="term" value="P:protein secretion by the type II secretion system"/>
    <property type="evidence" value="ECO:0007669"/>
    <property type="project" value="InterPro"/>
</dbReference>
<keyword evidence="4" id="KW-0488">Methylation</keyword>
<evidence type="ECO:0000256" key="9">
    <source>
        <dbReference type="ARBA" id="ARBA00025772"/>
    </source>
</evidence>
<dbReference type="OrthoDB" id="8592199at2"/>
<dbReference type="GO" id="GO:0015627">
    <property type="term" value="C:type II protein secretion system complex"/>
    <property type="evidence" value="ECO:0007669"/>
    <property type="project" value="InterPro"/>
</dbReference>
<dbReference type="AlphaFoldDB" id="A0A9X4NP26"/>
<evidence type="ECO:0000256" key="5">
    <source>
        <dbReference type="ARBA" id="ARBA00022519"/>
    </source>
</evidence>
<comment type="caution">
    <text evidence="12">The sequence shown here is derived from an EMBL/GenBank/DDBJ whole genome shotgun (WGS) entry which is preliminary data.</text>
</comment>
<dbReference type="EMBL" id="AOGK01000001">
    <property type="protein sequence ID" value="MDG5974009.1"/>
    <property type="molecule type" value="Genomic_DNA"/>
</dbReference>
<keyword evidence="8" id="KW-0472">Membrane</keyword>
<name>A0A9X4NP26_9BURK</name>
<sequence>MSTSSGFTLIELMVTIALAAILMALAAPSFSATIASNRLSAQTSDLITSLNAARSESIRRGRRVTVCKSGDGSSCATEGDWSTGWIAFEDKDSDAVVDEKETVLLVHQTGENLTMVKGTTNVSSYVSFTPDGRAKLINGSTQSGTLRVCSKSSALGDARRARNVTVNPVGRIESSVISSTVTCPAAT</sequence>
<evidence type="ECO:0000256" key="2">
    <source>
        <dbReference type="ARBA" id="ARBA00021549"/>
    </source>
</evidence>
<dbReference type="InterPro" id="IPR012902">
    <property type="entry name" value="N_methyl_site"/>
</dbReference>
<dbReference type="GO" id="GO:0005886">
    <property type="term" value="C:plasma membrane"/>
    <property type="evidence" value="ECO:0007669"/>
    <property type="project" value="UniProtKB-SubCell"/>
</dbReference>
<evidence type="ECO:0000313" key="13">
    <source>
        <dbReference type="Proteomes" id="UP001152876"/>
    </source>
</evidence>
<organism evidence="12 13">
    <name type="scientific">Hydrogenophaga taeniospiralis CCUG 15921</name>
    <dbReference type="NCBI Taxonomy" id="1281780"/>
    <lineage>
        <taxon>Bacteria</taxon>
        <taxon>Pseudomonadati</taxon>
        <taxon>Pseudomonadota</taxon>
        <taxon>Betaproteobacteria</taxon>
        <taxon>Burkholderiales</taxon>
        <taxon>Comamonadaceae</taxon>
        <taxon>Hydrogenophaga</taxon>
    </lineage>
</organism>
<keyword evidence="5" id="KW-0997">Cell inner membrane</keyword>
<dbReference type="Pfam" id="PF07963">
    <property type="entry name" value="N_methyl"/>
    <property type="match status" value="1"/>
</dbReference>
<evidence type="ECO:0000256" key="3">
    <source>
        <dbReference type="ARBA" id="ARBA00022475"/>
    </source>
</evidence>
<keyword evidence="7" id="KW-1133">Transmembrane helix</keyword>
<evidence type="ECO:0000256" key="7">
    <source>
        <dbReference type="ARBA" id="ARBA00022989"/>
    </source>
</evidence>
<feature type="domain" description="General secretion pathway GspH" evidence="11">
    <location>
        <begin position="43"/>
        <end position="170"/>
    </location>
</feature>
<reference evidence="12" key="1">
    <citation type="submission" date="2013-01" db="EMBL/GenBank/DDBJ databases">
        <title>Genome draft of Hydrogenophaga taeniospiralis 2K1.</title>
        <authorList>
            <person name="Gomila M."/>
            <person name="Lalucat J."/>
        </authorList>
    </citation>
    <scope>NUCLEOTIDE SEQUENCE</scope>
    <source>
        <strain evidence="12">CCUG 15921</strain>
    </source>
</reference>
<gene>
    <name evidence="12" type="ORF">H010_02010</name>
</gene>
<evidence type="ECO:0000256" key="1">
    <source>
        <dbReference type="ARBA" id="ARBA00004377"/>
    </source>
</evidence>
<evidence type="ECO:0000259" key="11">
    <source>
        <dbReference type="Pfam" id="PF12019"/>
    </source>
</evidence>
<accession>A0A9X4NP26</accession>
<dbReference type="Gene3D" id="3.55.40.10">
    <property type="entry name" value="minor pseudopilin epsh domain"/>
    <property type="match status" value="1"/>
</dbReference>
<evidence type="ECO:0000256" key="10">
    <source>
        <dbReference type="ARBA" id="ARBA00030775"/>
    </source>
</evidence>
<evidence type="ECO:0000256" key="6">
    <source>
        <dbReference type="ARBA" id="ARBA00022692"/>
    </source>
</evidence>
<evidence type="ECO:0000256" key="8">
    <source>
        <dbReference type="ARBA" id="ARBA00023136"/>
    </source>
</evidence>
<dbReference type="Proteomes" id="UP001152876">
    <property type="component" value="Unassembled WGS sequence"/>
</dbReference>
<evidence type="ECO:0000256" key="4">
    <source>
        <dbReference type="ARBA" id="ARBA00022481"/>
    </source>
</evidence>
<dbReference type="SUPFAM" id="SSF54523">
    <property type="entry name" value="Pili subunits"/>
    <property type="match status" value="1"/>
</dbReference>
<evidence type="ECO:0000313" key="12">
    <source>
        <dbReference type="EMBL" id="MDG5974009.1"/>
    </source>
</evidence>
<keyword evidence="6" id="KW-0812">Transmembrane</keyword>
<dbReference type="Pfam" id="PF12019">
    <property type="entry name" value="GspH"/>
    <property type="match status" value="1"/>
</dbReference>
<dbReference type="NCBIfam" id="TIGR02532">
    <property type="entry name" value="IV_pilin_GFxxxE"/>
    <property type="match status" value="1"/>
</dbReference>
<keyword evidence="13" id="KW-1185">Reference proteome</keyword>
<protein>
    <recommendedName>
        <fullName evidence="2">Type II secretion system protein H</fullName>
    </recommendedName>
    <alternativeName>
        <fullName evidence="10">General secretion pathway protein H</fullName>
    </alternativeName>
</protein>
<proteinExistence type="inferred from homology"/>
<comment type="similarity">
    <text evidence="9">Belongs to the GSP H family.</text>
</comment>
<dbReference type="PROSITE" id="PS00409">
    <property type="entry name" value="PROKAR_NTER_METHYL"/>
    <property type="match status" value="1"/>
</dbReference>